<feature type="transmembrane region" description="Helical" evidence="7">
    <location>
        <begin position="284"/>
        <end position="302"/>
    </location>
</feature>
<feature type="transmembrane region" description="Helical" evidence="7">
    <location>
        <begin position="6"/>
        <end position="25"/>
    </location>
</feature>
<dbReference type="CDD" id="cd06853">
    <property type="entry name" value="GT_WecA_like"/>
    <property type="match status" value="1"/>
</dbReference>
<dbReference type="EMBL" id="JAUSUG010000006">
    <property type="protein sequence ID" value="MDQ0254505.1"/>
    <property type="molecule type" value="Genomic_DNA"/>
</dbReference>
<name>A0ABT9ZTE4_9BACI</name>
<reference evidence="8 9" key="1">
    <citation type="submission" date="2023-07" db="EMBL/GenBank/DDBJ databases">
        <title>Genomic Encyclopedia of Type Strains, Phase IV (KMG-IV): sequencing the most valuable type-strain genomes for metagenomic binning, comparative biology and taxonomic classification.</title>
        <authorList>
            <person name="Goeker M."/>
        </authorList>
    </citation>
    <scope>NUCLEOTIDE SEQUENCE [LARGE SCALE GENOMIC DNA]</scope>
    <source>
        <strain evidence="8 9">DSM 9768</strain>
    </source>
</reference>
<feature type="transmembrane region" description="Helical" evidence="7">
    <location>
        <begin position="232"/>
        <end position="253"/>
    </location>
</feature>
<feature type="transmembrane region" description="Helical" evidence="7">
    <location>
        <begin position="121"/>
        <end position="141"/>
    </location>
</feature>
<dbReference type="PANTHER" id="PTHR22926:SF3">
    <property type="entry name" value="UNDECAPRENYL-PHOSPHATE ALPHA-N-ACETYLGLUCOSAMINYL 1-PHOSPHATE TRANSFERASE"/>
    <property type="match status" value="1"/>
</dbReference>
<comment type="subcellular location">
    <subcellularLocation>
        <location evidence="1">Cell membrane</location>
        <topology evidence="1">Multi-pass membrane protein</topology>
    </subcellularLocation>
</comment>
<evidence type="ECO:0000256" key="3">
    <source>
        <dbReference type="ARBA" id="ARBA00022679"/>
    </source>
</evidence>
<dbReference type="EC" id="2.7.8.33" evidence="8"/>
<dbReference type="RefSeq" id="WP_307324558.1">
    <property type="nucleotide sequence ID" value="NZ_JAUSUG010000006.1"/>
</dbReference>
<evidence type="ECO:0000256" key="1">
    <source>
        <dbReference type="ARBA" id="ARBA00004651"/>
    </source>
</evidence>
<keyword evidence="4 7" id="KW-0812">Transmembrane</keyword>
<feature type="transmembrane region" description="Helical" evidence="7">
    <location>
        <begin position="46"/>
        <end position="62"/>
    </location>
</feature>
<feature type="transmembrane region" description="Helical" evidence="7">
    <location>
        <begin position="68"/>
        <end position="85"/>
    </location>
</feature>
<accession>A0ABT9ZTE4</accession>
<evidence type="ECO:0000256" key="6">
    <source>
        <dbReference type="ARBA" id="ARBA00023136"/>
    </source>
</evidence>
<keyword evidence="6 7" id="KW-0472">Membrane</keyword>
<dbReference type="PANTHER" id="PTHR22926">
    <property type="entry name" value="PHOSPHO-N-ACETYLMURAMOYL-PENTAPEPTIDE-TRANSFERASE"/>
    <property type="match status" value="1"/>
</dbReference>
<evidence type="ECO:0000313" key="9">
    <source>
        <dbReference type="Proteomes" id="UP001230005"/>
    </source>
</evidence>
<gene>
    <name evidence="8" type="ORF">J2S74_001884</name>
</gene>
<dbReference type="InterPro" id="IPR000715">
    <property type="entry name" value="Glycosyl_transferase_4"/>
</dbReference>
<feature type="transmembrane region" description="Helical" evidence="7">
    <location>
        <begin position="308"/>
        <end position="331"/>
    </location>
</feature>
<protein>
    <submittedName>
        <fullName evidence="8">UDP-GlcNAc:undecaprenyl-phosphate GlcNAc-1-phosphate transferase</fullName>
        <ecNumber evidence="8">2.7.8.33</ecNumber>
    </submittedName>
</protein>
<dbReference type="InterPro" id="IPR018480">
    <property type="entry name" value="PNAcMuramoyl-5peptid_Trfase_CS"/>
</dbReference>
<keyword evidence="9" id="KW-1185">Reference proteome</keyword>
<dbReference type="PROSITE" id="PS01348">
    <property type="entry name" value="MRAY_2"/>
    <property type="match status" value="1"/>
</dbReference>
<feature type="transmembrane region" description="Helical" evidence="7">
    <location>
        <begin position="178"/>
        <end position="197"/>
    </location>
</feature>
<evidence type="ECO:0000256" key="5">
    <source>
        <dbReference type="ARBA" id="ARBA00022989"/>
    </source>
</evidence>
<evidence type="ECO:0000256" key="7">
    <source>
        <dbReference type="SAM" id="Phobius"/>
    </source>
</evidence>
<keyword evidence="5 7" id="KW-1133">Transmembrane helix</keyword>
<comment type="caution">
    <text evidence="8">The sequence shown here is derived from an EMBL/GenBank/DDBJ whole genome shotgun (WGS) entry which is preliminary data.</text>
</comment>
<evidence type="ECO:0000256" key="4">
    <source>
        <dbReference type="ARBA" id="ARBA00022692"/>
    </source>
</evidence>
<keyword evidence="2" id="KW-1003">Cell membrane</keyword>
<feature type="transmembrane region" description="Helical" evidence="7">
    <location>
        <begin position="153"/>
        <end position="172"/>
    </location>
</feature>
<dbReference type="Pfam" id="PF00953">
    <property type="entry name" value="Glycos_transf_4"/>
    <property type="match status" value="1"/>
</dbReference>
<sequence>MLYITLLVCLVLSFVITPFIIKLAFKIGATDCPDNRKVHTKVMPRMGGLAIYVSFLVGSLLISPADPFHYSILIGSFVIVLVGVLDDIYNLSAKMKLAGQITAALIVIIYGGLQIEFINLPFGGVLEFGLLSIPITLFWIVAITNAINLIDGLDGLAAGVSAIALVTLGAMAVIMGNYYVIIIALVLLASTLGFLYFNFHPAKIFMGDTGALFLGYMIAVLSLLGFKNITLVALIIPVLILGVPIADTIFAIIRRRISKIPFYVPDRSHLHHSLLDYGFSHRQTVLIIYLFSAIFSIAAILFSMATVWGAIVIILIMLIALELLVEVLGLINKNYRPILNFLSLYKSRFIKDNN</sequence>
<evidence type="ECO:0000313" key="8">
    <source>
        <dbReference type="EMBL" id="MDQ0254505.1"/>
    </source>
</evidence>
<keyword evidence="3 8" id="KW-0808">Transferase</keyword>
<feature type="transmembrane region" description="Helical" evidence="7">
    <location>
        <begin position="97"/>
        <end position="115"/>
    </location>
</feature>
<organism evidence="8 9">
    <name type="scientific">Evansella vedderi</name>
    <dbReference type="NCBI Taxonomy" id="38282"/>
    <lineage>
        <taxon>Bacteria</taxon>
        <taxon>Bacillati</taxon>
        <taxon>Bacillota</taxon>
        <taxon>Bacilli</taxon>
        <taxon>Bacillales</taxon>
        <taxon>Bacillaceae</taxon>
        <taxon>Evansella</taxon>
    </lineage>
</organism>
<dbReference type="GO" id="GO:0036380">
    <property type="term" value="F:UDP-N-acetylglucosamine-undecaprenyl-phosphate N-acetylglucosaminephosphotransferase activity"/>
    <property type="evidence" value="ECO:0007669"/>
    <property type="project" value="UniProtKB-EC"/>
</dbReference>
<proteinExistence type="predicted"/>
<feature type="transmembrane region" description="Helical" evidence="7">
    <location>
        <begin position="209"/>
        <end position="226"/>
    </location>
</feature>
<dbReference type="Proteomes" id="UP001230005">
    <property type="component" value="Unassembled WGS sequence"/>
</dbReference>
<evidence type="ECO:0000256" key="2">
    <source>
        <dbReference type="ARBA" id="ARBA00022475"/>
    </source>
</evidence>